<proteinExistence type="predicted"/>
<dbReference type="InterPro" id="IPR003594">
    <property type="entry name" value="HATPase_dom"/>
</dbReference>
<feature type="transmembrane region" description="Helical" evidence="9">
    <location>
        <begin position="298"/>
        <end position="321"/>
    </location>
</feature>
<keyword evidence="3" id="KW-0597">Phosphoprotein</keyword>
<dbReference type="Pfam" id="PF06580">
    <property type="entry name" value="His_kinase"/>
    <property type="match status" value="1"/>
</dbReference>
<organism evidence="11 12">
    <name type="scientific">Paenibacillus montanisoli</name>
    <dbReference type="NCBI Taxonomy" id="2081970"/>
    <lineage>
        <taxon>Bacteria</taxon>
        <taxon>Bacillati</taxon>
        <taxon>Bacillota</taxon>
        <taxon>Bacilli</taxon>
        <taxon>Bacillales</taxon>
        <taxon>Paenibacillaceae</taxon>
        <taxon>Paenibacillus</taxon>
    </lineage>
</organism>
<evidence type="ECO:0000256" key="4">
    <source>
        <dbReference type="ARBA" id="ARBA00022679"/>
    </source>
</evidence>
<gene>
    <name evidence="11" type="ORF">DL346_01365</name>
</gene>
<feature type="transmembrane region" description="Helical" evidence="9">
    <location>
        <begin position="16"/>
        <end position="35"/>
    </location>
</feature>
<dbReference type="SMART" id="SM00387">
    <property type="entry name" value="HATPase_c"/>
    <property type="match status" value="1"/>
</dbReference>
<keyword evidence="7 9" id="KW-1133">Transmembrane helix</keyword>
<evidence type="ECO:0000256" key="7">
    <source>
        <dbReference type="ARBA" id="ARBA00022989"/>
    </source>
</evidence>
<dbReference type="GO" id="GO:0000155">
    <property type="term" value="F:phosphorelay sensor kinase activity"/>
    <property type="evidence" value="ECO:0007669"/>
    <property type="project" value="InterPro"/>
</dbReference>
<dbReference type="Pfam" id="PF02743">
    <property type="entry name" value="dCache_1"/>
    <property type="match status" value="1"/>
</dbReference>
<dbReference type="RefSeq" id="WP_112880274.1">
    <property type="nucleotide sequence ID" value="NZ_QLUW01000001.1"/>
</dbReference>
<feature type="domain" description="HAMP" evidence="10">
    <location>
        <begin position="319"/>
        <end position="372"/>
    </location>
</feature>
<dbReference type="Pfam" id="PF00672">
    <property type="entry name" value="HAMP"/>
    <property type="match status" value="1"/>
</dbReference>
<name>A0A328U2Z6_9BACL</name>
<keyword evidence="6 11" id="KW-0418">Kinase</keyword>
<dbReference type="InterPro" id="IPR010559">
    <property type="entry name" value="Sig_transdc_His_kin_internal"/>
</dbReference>
<evidence type="ECO:0000256" key="1">
    <source>
        <dbReference type="ARBA" id="ARBA00004651"/>
    </source>
</evidence>
<evidence type="ECO:0000256" key="8">
    <source>
        <dbReference type="ARBA" id="ARBA00023136"/>
    </source>
</evidence>
<evidence type="ECO:0000256" key="2">
    <source>
        <dbReference type="ARBA" id="ARBA00022475"/>
    </source>
</evidence>
<dbReference type="InterPro" id="IPR036890">
    <property type="entry name" value="HATPase_C_sf"/>
</dbReference>
<dbReference type="AlphaFoldDB" id="A0A328U2Z6"/>
<evidence type="ECO:0000259" key="10">
    <source>
        <dbReference type="PROSITE" id="PS50885"/>
    </source>
</evidence>
<dbReference type="PANTHER" id="PTHR34220">
    <property type="entry name" value="SENSOR HISTIDINE KINASE YPDA"/>
    <property type="match status" value="1"/>
</dbReference>
<dbReference type="PROSITE" id="PS50885">
    <property type="entry name" value="HAMP"/>
    <property type="match status" value="1"/>
</dbReference>
<protein>
    <submittedName>
        <fullName evidence="11">Sensor histidine kinase</fullName>
    </submittedName>
</protein>
<keyword evidence="5 9" id="KW-0812">Transmembrane</keyword>
<dbReference type="SUPFAM" id="SSF158472">
    <property type="entry name" value="HAMP domain-like"/>
    <property type="match status" value="1"/>
</dbReference>
<comment type="caution">
    <text evidence="11">The sequence shown here is derived from an EMBL/GenBank/DDBJ whole genome shotgun (WGS) entry which is preliminary data.</text>
</comment>
<dbReference type="InterPro" id="IPR033479">
    <property type="entry name" value="dCache_1"/>
</dbReference>
<sequence length="611" mass="69388">MSSYSLEQAASLRNKVIAMFFMIIIVPFLLFAYYAHIKSVEGISNANASFSMDYMLQSKKNLDRYLNQLNEQINGIIGNPKFQQLMEQSMTPESDESAFISGMTLLLDQSKSQVDAFRVRVFPINPYDHPIYINTLDEPKDFETSSWFKAAQKTVTPMWHLFMPEESTYFRPMLSKIKRFTGLNDQIPRGIVITDLTEDQLKRYLLPSQRMKGQRMFLLTRSGYVLYDSADNEQAGKLIRSAPLIESIAGSTQKAETLTIDGEKQLVTYVKLDAEPWMLVSTTPLEQLTHPIQEMDKVLVLFLIIYLICCIGVVIYITLYFTHPLHRLVRSMRKLESGEFQFVLPPSVRRDEIGWLYRGFNNMTGKIQQLLDQTTQAERTKKELEFQVLSHQINPHFLYNTLESIRWKAEYHNMTDISEMVSSLGNLLRLSLNQGKEITTVSREIEQVKAYVRIEQARLGSQVRFLISIDDEVLHAPFLRLLLQPLVENAIHHGIRLNPEKGKIMLTGRREGMDMVIELNDNGQGIPEAVLRELMLADEKAVPVAGGGGSGGGGGGAAVIAKRRGVGLGNVNDRLKLYFGDAYTLQIESRAGAGTRIVLRHPIMEPQEERA</sequence>
<dbReference type="CDD" id="cd06225">
    <property type="entry name" value="HAMP"/>
    <property type="match status" value="1"/>
</dbReference>
<evidence type="ECO:0000256" key="6">
    <source>
        <dbReference type="ARBA" id="ARBA00022777"/>
    </source>
</evidence>
<dbReference type="Gene3D" id="1.10.8.500">
    <property type="entry name" value="HAMP domain in histidine kinase"/>
    <property type="match status" value="1"/>
</dbReference>
<dbReference type="OrthoDB" id="9776552at2"/>
<dbReference type="Proteomes" id="UP000249260">
    <property type="component" value="Unassembled WGS sequence"/>
</dbReference>
<keyword evidence="4" id="KW-0808">Transferase</keyword>
<dbReference type="GO" id="GO:0005886">
    <property type="term" value="C:plasma membrane"/>
    <property type="evidence" value="ECO:0007669"/>
    <property type="project" value="UniProtKB-SubCell"/>
</dbReference>
<keyword evidence="8 9" id="KW-0472">Membrane</keyword>
<evidence type="ECO:0000313" key="11">
    <source>
        <dbReference type="EMBL" id="RAP77177.1"/>
    </source>
</evidence>
<evidence type="ECO:0000256" key="3">
    <source>
        <dbReference type="ARBA" id="ARBA00022553"/>
    </source>
</evidence>
<dbReference type="Pfam" id="PF02518">
    <property type="entry name" value="HATPase_c"/>
    <property type="match status" value="1"/>
</dbReference>
<keyword evidence="12" id="KW-1185">Reference proteome</keyword>
<keyword evidence="2" id="KW-1003">Cell membrane</keyword>
<dbReference type="InterPro" id="IPR003660">
    <property type="entry name" value="HAMP_dom"/>
</dbReference>
<dbReference type="EMBL" id="QLUW01000001">
    <property type="protein sequence ID" value="RAP77177.1"/>
    <property type="molecule type" value="Genomic_DNA"/>
</dbReference>
<dbReference type="PANTHER" id="PTHR34220:SF7">
    <property type="entry name" value="SENSOR HISTIDINE KINASE YPDA"/>
    <property type="match status" value="1"/>
</dbReference>
<accession>A0A328U2Z6</accession>
<dbReference type="InterPro" id="IPR050640">
    <property type="entry name" value="Bact_2-comp_sensor_kinase"/>
</dbReference>
<evidence type="ECO:0000256" key="5">
    <source>
        <dbReference type="ARBA" id="ARBA00022692"/>
    </source>
</evidence>
<dbReference type="Gene3D" id="3.30.450.20">
    <property type="entry name" value="PAS domain"/>
    <property type="match status" value="1"/>
</dbReference>
<evidence type="ECO:0000256" key="9">
    <source>
        <dbReference type="SAM" id="Phobius"/>
    </source>
</evidence>
<dbReference type="SMART" id="SM00304">
    <property type="entry name" value="HAMP"/>
    <property type="match status" value="1"/>
</dbReference>
<evidence type="ECO:0000313" key="12">
    <source>
        <dbReference type="Proteomes" id="UP000249260"/>
    </source>
</evidence>
<reference evidence="11 12" key="1">
    <citation type="submission" date="2018-06" db="EMBL/GenBank/DDBJ databases">
        <title>Paenibacillus montanisoli sp. nov., isolated from mountain area soil.</title>
        <authorList>
            <person name="Wu M."/>
        </authorList>
    </citation>
    <scope>NUCLEOTIDE SEQUENCE [LARGE SCALE GENOMIC DNA]</scope>
    <source>
        <strain evidence="11 12">RA17</strain>
    </source>
</reference>
<dbReference type="SUPFAM" id="SSF55874">
    <property type="entry name" value="ATPase domain of HSP90 chaperone/DNA topoisomerase II/histidine kinase"/>
    <property type="match status" value="1"/>
</dbReference>
<comment type="subcellular location">
    <subcellularLocation>
        <location evidence="1">Cell membrane</location>
        <topology evidence="1">Multi-pass membrane protein</topology>
    </subcellularLocation>
</comment>
<dbReference type="Gene3D" id="3.30.565.10">
    <property type="entry name" value="Histidine kinase-like ATPase, C-terminal domain"/>
    <property type="match status" value="1"/>
</dbReference>